<dbReference type="AlphaFoldDB" id="A0ABD4WML5"/>
<proteinExistence type="inferred from homology"/>
<dbReference type="RefSeq" id="WP_274588521.1">
    <property type="nucleotide sequence ID" value="NZ_JARAOX010000103.1"/>
</dbReference>
<dbReference type="InterPro" id="IPR029767">
    <property type="entry name" value="WecB-like"/>
</dbReference>
<dbReference type="Gene3D" id="3.40.50.2000">
    <property type="entry name" value="Glycogen Phosphorylase B"/>
    <property type="match status" value="2"/>
</dbReference>
<dbReference type="FunFam" id="3.40.50.2000:FF:000043">
    <property type="entry name" value="UDP-N-acetylglucosamine 2-epimerase"/>
    <property type="match status" value="1"/>
</dbReference>
<comment type="similarity">
    <text evidence="2 5">Belongs to the UDP-N-acetylglucosamine 2-epimerase family.</text>
</comment>
<evidence type="ECO:0000256" key="5">
    <source>
        <dbReference type="RuleBase" id="RU003513"/>
    </source>
</evidence>
<gene>
    <name evidence="7" type="primary">wecB</name>
    <name evidence="7" type="ORF">PVE99_02690</name>
</gene>
<dbReference type="PANTHER" id="PTHR43174">
    <property type="entry name" value="UDP-N-ACETYLGLUCOSAMINE 2-EPIMERASE"/>
    <property type="match status" value="1"/>
</dbReference>
<evidence type="ECO:0000313" key="7">
    <source>
        <dbReference type="EMBL" id="MDD9781341.1"/>
    </source>
</evidence>
<dbReference type="NCBIfam" id="TIGR00236">
    <property type="entry name" value="wecB"/>
    <property type="match status" value="1"/>
</dbReference>
<dbReference type="GO" id="GO:0008761">
    <property type="term" value="F:UDP-N-acetylglucosamine 2-epimerase activity"/>
    <property type="evidence" value="ECO:0007669"/>
    <property type="project" value="UniProtKB-EC"/>
</dbReference>
<dbReference type="PANTHER" id="PTHR43174:SF2">
    <property type="entry name" value="UDP-N-ACETYLGLUCOSAMINE 2-EPIMERASE"/>
    <property type="match status" value="1"/>
</dbReference>
<evidence type="ECO:0000256" key="1">
    <source>
        <dbReference type="ARBA" id="ARBA00023235"/>
    </source>
</evidence>
<dbReference type="CDD" id="cd03786">
    <property type="entry name" value="GTB_UDP-GlcNAc_2-Epimerase"/>
    <property type="match status" value="1"/>
</dbReference>
<comment type="caution">
    <text evidence="7">The sequence shown here is derived from an EMBL/GenBank/DDBJ whole genome shotgun (WGS) entry which is preliminary data.</text>
</comment>
<feature type="domain" description="UDP-N-acetylglucosamine 2-epimerase" evidence="6">
    <location>
        <begin position="22"/>
        <end position="363"/>
    </location>
</feature>
<evidence type="ECO:0000259" key="6">
    <source>
        <dbReference type="Pfam" id="PF02350"/>
    </source>
</evidence>
<dbReference type="Proteomes" id="UP001213771">
    <property type="component" value="Unassembled WGS sequence"/>
</dbReference>
<sequence length="372" mass="41969">MKVLVVCGTRPEGIKMAPLIHALRADKTIKTIVVNTAQHREMLDQVFKLFKIKTDYDFNLMKPGQTLETITAEIIINMRNVLVGEKPDVVLVHGDTSTTFAAAYSAFCQKIPIGHVEAGLRTYNIYSPFPEEINRQLTGRIATYHFAPTERNREQLLAECVPAEKITVVGNTVIDALLYITQQDIKLPKDLFSVLHNGLQTILMTGHRRENLDSLKEVCQGVNQILDEFQNVQVIFPVHKNPKVRKQVYSAFKQHKRVHLFEPLDYEIFAHIMKKSYIILTDSGGIQEEAPVFGKPVLVTRETTERPEGVEAGTLKLVGTSSETLTKELRILLKDQGAYNKMAQAQNPYGNGTTSQQVIQFLKEQIDISINK</sequence>
<dbReference type="InterPro" id="IPR003331">
    <property type="entry name" value="UDP_GlcNAc_Epimerase_2_dom"/>
</dbReference>
<evidence type="ECO:0000256" key="3">
    <source>
        <dbReference type="ARBA" id="ARBA00038858"/>
    </source>
</evidence>
<organism evidence="7 8">
    <name type="scientific">Priestia megaterium</name>
    <name type="common">Bacillus megaterium</name>
    <dbReference type="NCBI Taxonomy" id="1404"/>
    <lineage>
        <taxon>Bacteria</taxon>
        <taxon>Bacillati</taxon>
        <taxon>Bacillota</taxon>
        <taxon>Bacilli</taxon>
        <taxon>Bacillales</taxon>
        <taxon>Bacillaceae</taxon>
        <taxon>Priestia</taxon>
    </lineage>
</organism>
<evidence type="ECO:0000256" key="2">
    <source>
        <dbReference type="ARBA" id="ARBA00038209"/>
    </source>
</evidence>
<protein>
    <recommendedName>
        <fullName evidence="3">UDP-N-acetylglucosamine 2-epimerase (non-hydrolyzing)</fullName>
        <ecNumber evidence="3">5.1.3.14</ecNumber>
    </recommendedName>
    <alternativeName>
        <fullName evidence="4">UDP-GlcNAc-2-epimerase</fullName>
    </alternativeName>
</protein>
<evidence type="ECO:0000256" key="4">
    <source>
        <dbReference type="ARBA" id="ARBA00079400"/>
    </source>
</evidence>
<keyword evidence="1 5" id="KW-0413">Isomerase</keyword>
<dbReference type="EC" id="5.1.3.14" evidence="3"/>
<dbReference type="EMBL" id="JARAOX010000103">
    <property type="protein sequence ID" value="MDD9781341.1"/>
    <property type="molecule type" value="Genomic_DNA"/>
</dbReference>
<accession>A0ABD4WML5</accession>
<dbReference type="SUPFAM" id="SSF53756">
    <property type="entry name" value="UDP-Glycosyltransferase/glycogen phosphorylase"/>
    <property type="match status" value="1"/>
</dbReference>
<evidence type="ECO:0000313" key="8">
    <source>
        <dbReference type="Proteomes" id="UP001213771"/>
    </source>
</evidence>
<name>A0ABD4WML5_PRIMG</name>
<reference evidence="7 8" key="1">
    <citation type="submission" date="2023-02" db="EMBL/GenBank/DDBJ databases">
        <authorList>
            <person name="Olszewska D."/>
        </authorList>
    </citation>
    <scope>NUCLEOTIDE SEQUENCE [LARGE SCALE GENOMIC DNA]</scope>
    <source>
        <strain evidence="7 8">FDU301</strain>
    </source>
</reference>
<dbReference type="Pfam" id="PF02350">
    <property type="entry name" value="Epimerase_2"/>
    <property type="match status" value="1"/>
</dbReference>